<dbReference type="GO" id="GO:0005576">
    <property type="term" value="C:extracellular region"/>
    <property type="evidence" value="ECO:0007669"/>
    <property type="project" value="UniProtKB-SubCell"/>
</dbReference>
<organism evidence="7 8">
    <name type="scientific">Tieghemostelium lacteum</name>
    <name type="common">Slime mold</name>
    <name type="synonym">Dictyostelium lacteum</name>
    <dbReference type="NCBI Taxonomy" id="361077"/>
    <lineage>
        <taxon>Eukaryota</taxon>
        <taxon>Amoebozoa</taxon>
        <taxon>Evosea</taxon>
        <taxon>Eumycetozoa</taxon>
        <taxon>Dictyostelia</taxon>
        <taxon>Dictyosteliales</taxon>
        <taxon>Raperosteliaceae</taxon>
        <taxon>Tieghemostelium</taxon>
    </lineage>
</organism>
<feature type="compositionally biased region" description="Polar residues" evidence="5">
    <location>
        <begin position="653"/>
        <end position="663"/>
    </location>
</feature>
<dbReference type="SUPFAM" id="SSF51126">
    <property type="entry name" value="Pectin lyase-like"/>
    <property type="match status" value="1"/>
</dbReference>
<evidence type="ECO:0000256" key="3">
    <source>
        <dbReference type="ARBA" id="ARBA00022852"/>
    </source>
</evidence>
<dbReference type="OrthoDB" id="21110at2759"/>
<dbReference type="InParanoid" id="A0A151ZHM9"/>
<sequence>MSDAAPTLFVQPRTYDEVENKGIVINRSIEITTTNTSLKAVIDCKNFGSGFQISNSKLFVINNFEFTNCVHKKGGGLSISNSRSILRNIAFSNNKAIFGGGLYIEGKSSSLDQITFDNNNASKRGNSMFISNSVVKFLTNPKLDKSSMSCQNNAVITLEKEFVSTENIILDCQNCQFKSLNPLKDICKVESSSIKDCVLGNINCEFSGLILQYGDQYSHIPKAQLYNIDRHLNNNNLTLNIDISGYFTMNEGKYIELKVSGNNIGVQFNLDGKIVYHIPEVEMFNKTIPNIYVNEGTHYFKMYISATSLHHRKFNLLSDLPFFYSDLPCDKTHKSDCSKDSKISKLKTSKFIANCTDGFCNEDPNTCLSDCHEHLSKKCPPRTVPQGHISPGFFFSDDTLGNLISNQFIWKLPGSEHLTFGVNIINSEEGNAPIFSFDYCNNVAPNVVEDPYRGMVYEVVDQLNVKILPICTYSTTSTSFSSSSEVVKSMTSSISASFSAEASGEFMGTGAEASVALSGEKSVSALNSLSITESQKIIKVDLDCTSSYVEIDDKNLKFHPIFLKELSSMKDSLDALKLVEKYGTHYYKNAFLGGKLTQFTVMSKSTSQSKSQNDMEENAEASFSASASEAGFQAGGSASGSIDKSMSHEEQAQMESSASRTSIQTYGGAPGTFAPSDIIVISSYSVWASTIDQNPVPINYNLFPIRDLLKKENWKTASNANVFDLWEKGEQIFLLQNNMNFEDSPYSLIINRINRDHDSSKKPVIIFDYYPNMESYNKKQSKLYETNFYLTHTETNGDEYSYSYRDKTSTNNCWENTDFLFSLPNWTGKNSKYCDQKADGQVDVTVFNFNGPDFFSPQIKSISFKELSAAMIDTMYLINWNTHESMVFRSNENESNSTRHFIPQDNTDKLSYFGLIAYEKSWAWHGSDTFNSINGVYGTCPGTTCNDHMWMGIVGDPITTGAGQRDYLNTADFRNSMLDISSNRMNSSQQNTWMNWKSFKLKLPNSSISKSYFTLDNIPYAGTQVRVDWILIFFPSNSNTLTKDIYYYNVVESDLEGAQQFTEVNLNLNVKFTTDPYSNMGFYPLKPIAEAPPRHHFFFHNYNYRRDGIKVTRDTTASEQKWQFQNFNINSPDPPRNFIYNGDSLPNFPNKN</sequence>
<dbReference type="Pfam" id="PF01823">
    <property type="entry name" value="MACPF"/>
    <property type="match status" value="1"/>
</dbReference>
<comment type="subcellular location">
    <subcellularLocation>
        <location evidence="1">Secreted</location>
    </subcellularLocation>
</comment>
<feature type="domain" description="MACPF" evidence="6">
    <location>
        <begin position="401"/>
        <end position="740"/>
    </location>
</feature>
<feature type="region of interest" description="Disordered" evidence="5">
    <location>
        <begin position="631"/>
        <end position="663"/>
    </location>
</feature>
<gene>
    <name evidence="7" type="ORF">DLAC_06194</name>
</gene>
<accession>A0A151ZHM9</accession>
<dbReference type="EMBL" id="LODT01000028">
    <property type="protein sequence ID" value="KYQ93498.1"/>
    <property type="molecule type" value="Genomic_DNA"/>
</dbReference>
<reference evidence="7 8" key="1">
    <citation type="submission" date="2015-12" db="EMBL/GenBank/DDBJ databases">
        <title>Dictyostelia acquired genes for synthesis and detection of signals that induce cell-type specialization by lateral gene transfer from prokaryotes.</title>
        <authorList>
            <person name="Gloeckner G."/>
            <person name="Schaap P."/>
        </authorList>
    </citation>
    <scope>NUCLEOTIDE SEQUENCE [LARGE SCALE GENOMIC DNA]</scope>
    <source>
        <strain evidence="7 8">TK</strain>
    </source>
</reference>
<dbReference type="SMART" id="SM00457">
    <property type="entry name" value="MACPF"/>
    <property type="match status" value="1"/>
</dbReference>
<keyword evidence="8" id="KW-1185">Reference proteome</keyword>
<evidence type="ECO:0000256" key="2">
    <source>
        <dbReference type="ARBA" id="ARBA00022525"/>
    </source>
</evidence>
<dbReference type="AlphaFoldDB" id="A0A151ZHM9"/>
<dbReference type="InterPro" id="IPR020864">
    <property type="entry name" value="MACPF"/>
</dbReference>
<dbReference type="PROSITE" id="PS51412">
    <property type="entry name" value="MACPF_2"/>
    <property type="match status" value="1"/>
</dbReference>
<dbReference type="Proteomes" id="UP000076078">
    <property type="component" value="Unassembled WGS sequence"/>
</dbReference>
<keyword evidence="2" id="KW-0964">Secreted</keyword>
<name>A0A151ZHM9_TIELA</name>
<comment type="caution">
    <text evidence="7">The sequence shown here is derived from an EMBL/GenBank/DDBJ whole genome shotgun (WGS) entry which is preliminary data.</text>
</comment>
<evidence type="ECO:0000256" key="5">
    <source>
        <dbReference type="SAM" id="MobiDB-lite"/>
    </source>
</evidence>
<dbReference type="PANTHER" id="PTHR45742:SF8">
    <property type="entry name" value="FLOCCULATION PROTEIN FLO11"/>
    <property type="match status" value="1"/>
</dbReference>
<protein>
    <recommendedName>
        <fullName evidence="6">MACPF domain-containing protein</fullName>
    </recommendedName>
</protein>
<dbReference type="InterPro" id="IPR011050">
    <property type="entry name" value="Pectin_lyase_fold/virulence"/>
</dbReference>
<evidence type="ECO:0000313" key="7">
    <source>
        <dbReference type="EMBL" id="KYQ93498.1"/>
    </source>
</evidence>
<proteinExistence type="predicted"/>
<dbReference type="GO" id="GO:0031640">
    <property type="term" value="P:killing of cells of another organism"/>
    <property type="evidence" value="ECO:0007669"/>
    <property type="project" value="UniProtKB-KW"/>
</dbReference>
<dbReference type="PANTHER" id="PTHR45742">
    <property type="entry name" value="COMPLEMENT COMPONENT C6"/>
    <property type="match status" value="1"/>
</dbReference>
<keyword evidence="4" id="KW-1015">Disulfide bond</keyword>
<evidence type="ECO:0000313" key="8">
    <source>
        <dbReference type="Proteomes" id="UP000076078"/>
    </source>
</evidence>
<evidence type="ECO:0000256" key="1">
    <source>
        <dbReference type="ARBA" id="ARBA00004613"/>
    </source>
</evidence>
<evidence type="ECO:0000256" key="4">
    <source>
        <dbReference type="ARBA" id="ARBA00023157"/>
    </source>
</evidence>
<evidence type="ECO:0000259" key="6">
    <source>
        <dbReference type="PROSITE" id="PS51412"/>
    </source>
</evidence>
<keyword evidence="3" id="KW-0204">Cytolysis</keyword>